<name>A0A3B0TW67_9ZZZZ</name>
<dbReference type="InterPro" id="IPR001296">
    <property type="entry name" value="Glyco_trans_1"/>
</dbReference>
<dbReference type="SUPFAM" id="SSF53756">
    <property type="entry name" value="UDP-Glycosyltransferase/glycogen phosphorylase"/>
    <property type="match status" value="1"/>
</dbReference>
<dbReference type="GO" id="GO:0016757">
    <property type="term" value="F:glycosyltransferase activity"/>
    <property type="evidence" value="ECO:0007669"/>
    <property type="project" value="UniProtKB-KW"/>
</dbReference>
<dbReference type="Gene3D" id="3.40.50.2000">
    <property type="entry name" value="Glycogen Phosphorylase B"/>
    <property type="match status" value="2"/>
</dbReference>
<dbReference type="Pfam" id="PF00534">
    <property type="entry name" value="Glycos_transf_1"/>
    <property type="match status" value="1"/>
</dbReference>
<feature type="domain" description="Glycosyl transferase family 1" evidence="1">
    <location>
        <begin position="181"/>
        <end position="336"/>
    </location>
</feature>
<proteinExistence type="predicted"/>
<dbReference type="Pfam" id="PF13439">
    <property type="entry name" value="Glyco_transf_4"/>
    <property type="match status" value="1"/>
</dbReference>
<dbReference type="AlphaFoldDB" id="A0A3B0TW67"/>
<dbReference type="InterPro" id="IPR028098">
    <property type="entry name" value="Glyco_trans_4-like_N"/>
</dbReference>
<evidence type="ECO:0000259" key="1">
    <source>
        <dbReference type="Pfam" id="PF00534"/>
    </source>
</evidence>
<evidence type="ECO:0000259" key="2">
    <source>
        <dbReference type="Pfam" id="PF13439"/>
    </source>
</evidence>
<dbReference type="EMBL" id="UOER01000161">
    <property type="protein sequence ID" value="VAW22805.1"/>
    <property type="molecule type" value="Genomic_DNA"/>
</dbReference>
<evidence type="ECO:0000313" key="3">
    <source>
        <dbReference type="EMBL" id="VAW22805.1"/>
    </source>
</evidence>
<keyword evidence="3" id="KW-0328">Glycosyltransferase</keyword>
<protein>
    <submittedName>
        <fullName evidence="3">Alpha-1,4-N-acetylgalactosamine transferase PglH</fullName>
        <ecNumber evidence="3">2.4.1.-</ecNumber>
    </submittedName>
</protein>
<sequence length="359" mass="40419">MKNKVKVIQLIDSLNPGGAEMMAVNIANGLADKGVQSHICVTRLEGSLKSKIASSVGYLFLNKKNILDLKALKKLNKYIRENKIGIIHAHSSSYFFAFLIKIRIPKVKIIWHDHYGYSENLLNRSKFPLNLISNSFYAIISVNNLLEQWSKRYLKTKNVYFIPNFASLGMNIPKITFLSGKEGKKIVCLANLRPQKDHLNLLRAFEIVHKQYLDWTLHLVGLDLKDTYSTKIKNFITEKKLVNSVFLYNSCADTAHILAQATIGVLASKSEGLPVSLLEYGLVKLPVVITNVGDCNKVVQNKVNGLLVEPTNDEKLAGAIIKLIANSELRMNLGANLCENVRRNFSKENYISKLINIYN</sequence>
<keyword evidence="3" id="KW-0808">Transferase</keyword>
<dbReference type="CDD" id="cd03801">
    <property type="entry name" value="GT4_PimA-like"/>
    <property type="match status" value="1"/>
</dbReference>
<gene>
    <name evidence="3" type="ORF">MNBD_BACTEROID04-285</name>
</gene>
<feature type="domain" description="Glycosyltransferase subfamily 4-like N-terminal" evidence="2">
    <location>
        <begin position="16"/>
        <end position="165"/>
    </location>
</feature>
<accession>A0A3B0TW67</accession>
<reference evidence="3" key="1">
    <citation type="submission" date="2018-06" db="EMBL/GenBank/DDBJ databases">
        <authorList>
            <person name="Zhirakovskaya E."/>
        </authorList>
    </citation>
    <scope>NUCLEOTIDE SEQUENCE</scope>
</reference>
<organism evidence="3">
    <name type="scientific">hydrothermal vent metagenome</name>
    <dbReference type="NCBI Taxonomy" id="652676"/>
    <lineage>
        <taxon>unclassified sequences</taxon>
        <taxon>metagenomes</taxon>
        <taxon>ecological metagenomes</taxon>
    </lineage>
</organism>
<dbReference type="PANTHER" id="PTHR12526">
    <property type="entry name" value="GLYCOSYLTRANSFERASE"/>
    <property type="match status" value="1"/>
</dbReference>
<dbReference type="EC" id="2.4.1.-" evidence="3"/>
<dbReference type="PANTHER" id="PTHR12526:SF630">
    <property type="entry name" value="GLYCOSYLTRANSFERASE"/>
    <property type="match status" value="1"/>
</dbReference>